<keyword evidence="1" id="KW-0732">Signal</keyword>
<dbReference type="GeneID" id="20203317"/>
<reference evidence="2 4" key="2">
    <citation type="journal article" date="2013" name="Nature">
        <title>Insights into bilaterian evolution from three spiralian genomes.</title>
        <authorList>
            <person name="Simakov O."/>
            <person name="Marletaz F."/>
            <person name="Cho S.J."/>
            <person name="Edsinger-Gonzales E."/>
            <person name="Havlak P."/>
            <person name="Hellsten U."/>
            <person name="Kuo D.H."/>
            <person name="Larsson T."/>
            <person name="Lv J."/>
            <person name="Arendt D."/>
            <person name="Savage R."/>
            <person name="Osoegawa K."/>
            <person name="de Jong P."/>
            <person name="Grimwood J."/>
            <person name="Chapman J.A."/>
            <person name="Shapiro H."/>
            <person name="Aerts A."/>
            <person name="Otillar R.P."/>
            <person name="Terry A.Y."/>
            <person name="Boore J.L."/>
            <person name="Grigoriev I.V."/>
            <person name="Lindberg D.R."/>
            <person name="Seaver E.C."/>
            <person name="Weisblat D.A."/>
            <person name="Putnam N.H."/>
            <person name="Rokhsar D.S."/>
        </authorList>
    </citation>
    <scope>NUCLEOTIDE SEQUENCE</scope>
</reference>
<dbReference type="EMBL" id="AMQM01003653">
    <property type="status" value="NOT_ANNOTATED_CDS"/>
    <property type="molecule type" value="Genomic_DNA"/>
</dbReference>
<name>T1F3B8_HELRO</name>
<dbReference type="KEGG" id="hro:HELRODRAFT_170694"/>
<dbReference type="EnsemblMetazoa" id="HelroT170694">
    <property type="protein sequence ID" value="HelroP170694"/>
    <property type="gene ID" value="HelroG170694"/>
</dbReference>
<evidence type="ECO:0000313" key="3">
    <source>
        <dbReference type="EnsemblMetazoa" id="HelroP170694"/>
    </source>
</evidence>
<accession>T1F3B8</accession>
<dbReference type="CTD" id="20203317"/>
<reference evidence="4" key="1">
    <citation type="submission" date="2012-12" db="EMBL/GenBank/DDBJ databases">
        <authorList>
            <person name="Hellsten U."/>
            <person name="Grimwood J."/>
            <person name="Chapman J.A."/>
            <person name="Shapiro H."/>
            <person name="Aerts A."/>
            <person name="Otillar R.P."/>
            <person name="Terry A.Y."/>
            <person name="Boore J.L."/>
            <person name="Simakov O."/>
            <person name="Marletaz F."/>
            <person name="Cho S.-J."/>
            <person name="Edsinger-Gonzales E."/>
            <person name="Havlak P."/>
            <person name="Kuo D.-H."/>
            <person name="Larsson T."/>
            <person name="Lv J."/>
            <person name="Arendt D."/>
            <person name="Savage R."/>
            <person name="Osoegawa K."/>
            <person name="de Jong P."/>
            <person name="Lindberg D.R."/>
            <person name="Seaver E.C."/>
            <person name="Weisblat D.A."/>
            <person name="Putnam N.H."/>
            <person name="Grigoriev I.V."/>
            <person name="Rokhsar D.S."/>
        </authorList>
    </citation>
    <scope>NUCLEOTIDE SEQUENCE</scope>
</reference>
<dbReference type="Proteomes" id="UP000015101">
    <property type="component" value="Unassembled WGS sequence"/>
</dbReference>
<dbReference type="HOGENOM" id="CLU_151493_0_0_1"/>
<dbReference type="AlphaFoldDB" id="T1F3B8"/>
<dbReference type="RefSeq" id="XP_009014739.1">
    <property type="nucleotide sequence ID" value="XM_009016491.1"/>
</dbReference>
<dbReference type="InParanoid" id="T1F3B8"/>
<evidence type="ECO:0000256" key="1">
    <source>
        <dbReference type="SAM" id="SignalP"/>
    </source>
</evidence>
<proteinExistence type="predicted"/>
<gene>
    <name evidence="3" type="primary">20203317</name>
    <name evidence="2" type="ORF">HELRODRAFT_170694</name>
</gene>
<protein>
    <submittedName>
        <fullName evidence="2 3">Uncharacterized protein</fullName>
    </submittedName>
</protein>
<dbReference type="OrthoDB" id="9976041at2759"/>
<keyword evidence="4" id="KW-1185">Reference proteome</keyword>
<reference evidence="3" key="3">
    <citation type="submission" date="2015-06" db="UniProtKB">
        <authorList>
            <consortium name="EnsemblMetazoa"/>
        </authorList>
    </citation>
    <scope>IDENTIFICATION</scope>
</reference>
<sequence>MTMTLLNAVCSFLVLCVLVENSAEDCAKCNANCPTGDCMANDVSQKSVCSEVVGEAALANQCQWWGNGLGRNTDYEVLKGRIIAYKIQWFSGSWSGWFVPEYNDIDCKFNVQQTCNGKQVCPNSLRRMWSYFYDHSHTYIICR</sequence>
<feature type="signal peptide" evidence="1">
    <location>
        <begin position="1"/>
        <end position="23"/>
    </location>
</feature>
<evidence type="ECO:0000313" key="4">
    <source>
        <dbReference type="Proteomes" id="UP000015101"/>
    </source>
</evidence>
<organism evidence="3 4">
    <name type="scientific">Helobdella robusta</name>
    <name type="common">Californian leech</name>
    <dbReference type="NCBI Taxonomy" id="6412"/>
    <lineage>
        <taxon>Eukaryota</taxon>
        <taxon>Metazoa</taxon>
        <taxon>Spiralia</taxon>
        <taxon>Lophotrochozoa</taxon>
        <taxon>Annelida</taxon>
        <taxon>Clitellata</taxon>
        <taxon>Hirudinea</taxon>
        <taxon>Rhynchobdellida</taxon>
        <taxon>Glossiphoniidae</taxon>
        <taxon>Helobdella</taxon>
    </lineage>
</organism>
<feature type="chain" id="PRO_5010980234" evidence="1">
    <location>
        <begin position="24"/>
        <end position="143"/>
    </location>
</feature>
<dbReference type="EMBL" id="KB096222">
    <property type="protein sequence ID" value="ESO07361.1"/>
    <property type="molecule type" value="Genomic_DNA"/>
</dbReference>
<evidence type="ECO:0000313" key="2">
    <source>
        <dbReference type="EMBL" id="ESO07361.1"/>
    </source>
</evidence>